<dbReference type="InterPro" id="IPR059120">
    <property type="entry name" value="Cullin-like_AB"/>
</dbReference>
<organism evidence="8">
    <name type="scientific">Mucochytrium quahogii</name>
    <dbReference type="NCBI Taxonomy" id="96639"/>
    <lineage>
        <taxon>Eukaryota</taxon>
        <taxon>Sar</taxon>
        <taxon>Stramenopiles</taxon>
        <taxon>Bigyra</taxon>
        <taxon>Labyrinthulomycetes</taxon>
        <taxon>Thraustochytrida</taxon>
        <taxon>Thraustochytriidae</taxon>
        <taxon>Mucochytrium</taxon>
    </lineage>
</organism>
<dbReference type="Pfam" id="PF26557">
    <property type="entry name" value="Cullin_AB"/>
    <property type="match status" value="1"/>
</dbReference>
<evidence type="ECO:0000256" key="2">
    <source>
        <dbReference type="ARBA" id="ARBA00022618"/>
    </source>
</evidence>
<dbReference type="PROSITE" id="PS50069">
    <property type="entry name" value="CULLIN_2"/>
    <property type="match status" value="1"/>
</dbReference>
<dbReference type="GO" id="GO:0005680">
    <property type="term" value="C:anaphase-promoting complex"/>
    <property type="evidence" value="ECO:0007669"/>
    <property type="project" value="TreeGrafter"/>
</dbReference>
<evidence type="ECO:0000313" key="8">
    <source>
        <dbReference type="EMBL" id="CAD9702648.1"/>
    </source>
</evidence>
<dbReference type="AlphaFoldDB" id="A0A7S2SKH5"/>
<dbReference type="GO" id="GO:0007091">
    <property type="term" value="P:metaphase/anaphase transition of mitotic cell cycle"/>
    <property type="evidence" value="ECO:0007669"/>
    <property type="project" value="TreeGrafter"/>
</dbReference>
<dbReference type="Pfam" id="PF08672">
    <property type="entry name" value="ANAPC2"/>
    <property type="match status" value="1"/>
</dbReference>
<keyword evidence="5" id="KW-0131">Cell cycle</keyword>
<dbReference type="InterPro" id="IPR036390">
    <property type="entry name" value="WH_DNA-bd_sf"/>
</dbReference>
<evidence type="ECO:0000256" key="6">
    <source>
        <dbReference type="PROSITE-ProRule" id="PRU00330"/>
    </source>
</evidence>
<proteinExistence type="inferred from homology"/>
<evidence type="ECO:0000256" key="4">
    <source>
        <dbReference type="ARBA" id="ARBA00022786"/>
    </source>
</evidence>
<dbReference type="EMBL" id="HBHK01023839">
    <property type="protein sequence ID" value="CAD9702648.1"/>
    <property type="molecule type" value="Transcribed_RNA"/>
</dbReference>
<dbReference type="GO" id="GO:0031625">
    <property type="term" value="F:ubiquitin protein ligase binding"/>
    <property type="evidence" value="ECO:0007669"/>
    <property type="project" value="InterPro"/>
</dbReference>
<reference evidence="8" key="1">
    <citation type="submission" date="2021-01" db="EMBL/GenBank/DDBJ databases">
        <authorList>
            <person name="Corre E."/>
            <person name="Pelletier E."/>
            <person name="Niang G."/>
            <person name="Scheremetjew M."/>
            <person name="Finn R."/>
            <person name="Kale V."/>
            <person name="Holt S."/>
            <person name="Cochrane G."/>
            <person name="Meng A."/>
            <person name="Brown T."/>
            <person name="Cohen L."/>
        </authorList>
    </citation>
    <scope>NUCLEOTIDE SEQUENCE</scope>
    <source>
        <strain evidence="8">NY070348D</strain>
    </source>
</reference>
<dbReference type="SUPFAM" id="SSF75632">
    <property type="entry name" value="Cullin homology domain"/>
    <property type="match status" value="1"/>
</dbReference>
<dbReference type="GO" id="GO:0051301">
    <property type="term" value="P:cell division"/>
    <property type="evidence" value="ECO:0007669"/>
    <property type="project" value="UniProtKB-KW"/>
</dbReference>
<evidence type="ECO:0000256" key="1">
    <source>
        <dbReference type="ARBA" id="ARBA00016068"/>
    </source>
</evidence>
<dbReference type="InterPro" id="IPR036388">
    <property type="entry name" value="WH-like_DNA-bd_sf"/>
</dbReference>
<keyword evidence="4" id="KW-0833">Ubl conjugation pathway</keyword>
<dbReference type="Gene3D" id="3.30.230.130">
    <property type="entry name" value="Cullin, Chain C, Domain 2"/>
    <property type="match status" value="1"/>
</dbReference>
<name>A0A7S2SKH5_9STRA</name>
<dbReference type="Gene3D" id="1.10.10.10">
    <property type="entry name" value="Winged helix-like DNA-binding domain superfamily/Winged helix DNA-binding domain"/>
    <property type="match status" value="1"/>
</dbReference>
<dbReference type="InterPro" id="IPR016158">
    <property type="entry name" value="Cullin_homology"/>
</dbReference>
<dbReference type="InterPro" id="IPR014786">
    <property type="entry name" value="ANAPC2_C"/>
</dbReference>
<dbReference type="PANTHER" id="PTHR45957">
    <property type="entry name" value="ANAPHASE-PROMOTING COMPLEX SUBUNIT 2"/>
    <property type="match status" value="1"/>
</dbReference>
<keyword evidence="3" id="KW-0498">Mitosis</keyword>
<evidence type="ECO:0000259" key="7">
    <source>
        <dbReference type="PROSITE" id="PS50069"/>
    </source>
</evidence>
<dbReference type="InterPro" id="IPR057975">
    <property type="entry name" value="TPR_ANAPC2"/>
</dbReference>
<keyword evidence="2" id="KW-0132">Cell division</keyword>
<comment type="similarity">
    <text evidence="6">Belongs to the cullin family.</text>
</comment>
<dbReference type="SMART" id="SM00182">
    <property type="entry name" value="CULLIN"/>
    <property type="match status" value="1"/>
</dbReference>
<protein>
    <recommendedName>
        <fullName evidence="1">Anaphase-promoting complex subunit 2</fullName>
    </recommendedName>
</protein>
<evidence type="ECO:0000256" key="3">
    <source>
        <dbReference type="ARBA" id="ARBA00022776"/>
    </source>
</evidence>
<accession>A0A7S2SKH5</accession>
<evidence type="ECO:0000256" key="5">
    <source>
        <dbReference type="ARBA" id="ARBA00023306"/>
    </source>
</evidence>
<dbReference type="SMART" id="SM01013">
    <property type="entry name" value="APC2"/>
    <property type="match status" value="1"/>
</dbReference>
<dbReference type="GO" id="GO:0006511">
    <property type="term" value="P:ubiquitin-dependent protein catabolic process"/>
    <property type="evidence" value="ECO:0007669"/>
    <property type="project" value="InterPro"/>
</dbReference>
<sequence>MEEHWEGAMLWLEGCVNNKDVSDDDHGRKCCREMFKHGLGQILEEWFFHTITVKKLAVNAETFQGILQTSKRKDTVEETLRESLGLADSIFRPLRRVCAMLDIISESSNKCVKHFRMVFDNAFVLGHPSTLRVFRQHVHEYLGRKFRQHYRLWKAKKREEADPEDEEDMVLDQLSSEDEAMVDDSESYPFEEFSKNIAELEWITLLEEPLSDILCQETEKHILKVCKGQYETHLLEHVLNWLNGVALSWLRDVLSACTVSRKGHRSVRLTGTLLAEKFAQWKTRLEFHVFETLCELRMSELFDVITEFPESSPALGDLKDCLARTHQYRDLVLSLRHAFATRLLHPGANTAQILDVYISTIKALRLLDPSGVLLEAISEPIKCYLRKREDTVRCIVTSLTDDSNSELFEELGKGDGMKPIAHNYEEGDDEGDYDELAEAGNFEDWIPDPIEADPCKNSRSRKTGDILSMLVHIYGTKELFVNEYRMMLADKLLSSLDFDADREVRNLELLKLRFGESSMLNCEIMVKDIEDSKRINKSIKTTLQNKRSTSARVGSNAVEIDSIEVTIVSKQFWPTLHGEDIEPHPDIKKKMSAISHEYSVLKNPRQLVWKSNLGIVQLELEFDEGQKKTFTVNPMLASLVMHVAERESWNAPDLAAAANISEATLKKRISYWINQGVIRTSKEYGVVSYFAVDKLSDDHKHQTSGGAQDEDATERAVSADAQLEAEMKVYESFVRGMLNNYESLPLDRIHNMLKMFVSTGEHKYDKNVQQLGAFLDKLVRDDVLEFSNAGYFLKKS</sequence>
<dbReference type="GO" id="GO:0070979">
    <property type="term" value="P:protein K11-linked ubiquitination"/>
    <property type="evidence" value="ECO:0007669"/>
    <property type="project" value="TreeGrafter"/>
</dbReference>
<gene>
    <name evidence="8" type="ORF">QSP1433_LOCUS14987</name>
</gene>
<dbReference type="InterPro" id="IPR036317">
    <property type="entry name" value="Cullin_homology_sf"/>
</dbReference>
<dbReference type="InterPro" id="IPR044554">
    <property type="entry name" value="ANAPC2"/>
</dbReference>
<dbReference type="Gene3D" id="1.20.1310.10">
    <property type="entry name" value="Cullin Repeats"/>
    <property type="match status" value="1"/>
</dbReference>
<feature type="domain" description="Cullin family profile" evidence="7">
    <location>
        <begin position="469"/>
        <end position="673"/>
    </location>
</feature>
<dbReference type="Pfam" id="PF25773">
    <property type="entry name" value="TPR_ANAPC2"/>
    <property type="match status" value="1"/>
</dbReference>
<dbReference type="SUPFAM" id="SSF46785">
    <property type="entry name" value="Winged helix' DNA-binding domain"/>
    <property type="match status" value="1"/>
</dbReference>
<dbReference type="PANTHER" id="PTHR45957:SF1">
    <property type="entry name" value="ANAPHASE-PROMOTING COMPLEX SUBUNIT 2"/>
    <property type="match status" value="1"/>
</dbReference>